<accession>A0A7J0DCS8</accession>
<evidence type="ECO:0000256" key="1">
    <source>
        <dbReference type="SAM" id="MobiDB-lite"/>
    </source>
</evidence>
<reference evidence="3" key="1">
    <citation type="submission" date="2019-07" db="EMBL/GenBank/DDBJ databases">
        <title>De Novo Assembly of kiwifruit Actinidia rufa.</title>
        <authorList>
            <person name="Sugita-Konishi S."/>
            <person name="Sato K."/>
            <person name="Mori E."/>
            <person name="Abe Y."/>
            <person name="Kisaki G."/>
            <person name="Hamano K."/>
            <person name="Suezawa K."/>
            <person name="Otani M."/>
            <person name="Fukuda T."/>
            <person name="Manabe T."/>
            <person name="Gomi K."/>
            <person name="Tabuchi M."/>
            <person name="Akimitsu K."/>
            <person name="Kataoka I."/>
        </authorList>
    </citation>
    <scope>NUCLEOTIDE SEQUENCE [LARGE SCALE GENOMIC DNA]</scope>
    <source>
        <strain evidence="3">cv. Fuchu</strain>
    </source>
</reference>
<gene>
    <name evidence="2" type="ORF">Acr_00g0016730</name>
</gene>
<evidence type="ECO:0000313" key="2">
    <source>
        <dbReference type="EMBL" id="GFS31309.1"/>
    </source>
</evidence>
<dbReference type="Proteomes" id="UP000585474">
    <property type="component" value="Unassembled WGS sequence"/>
</dbReference>
<organism evidence="2 3">
    <name type="scientific">Actinidia rufa</name>
    <dbReference type="NCBI Taxonomy" id="165716"/>
    <lineage>
        <taxon>Eukaryota</taxon>
        <taxon>Viridiplantae</taxon>
        <taxon>Streptophyta</taxon>
        <taxon>Embryophyta</taxon>
        <taxon>Tracheophyta</taxon>
        <taxon>Spermatophyta</taxon>
        <taxon>Magnoliopsida</taxon>
        <taxon>eudicotyledons</taxon>
        <taxon>Gunneridae</taxon>
        <taxon>Pentapetalae</taxon>
        <taxon>asterids</taxon>
        <taxon>Ericales</taxon>
        <taxon>Actinidiaceae</taxon>
        <taxon>Actinidia</taxon>
    </lineage>
</organism>
<name>A0A7J0DCS8_9ERIC</name>
<keyword evidence="3" id="KW-1185">Reference proteome</keyword>
<proteinExistence type="predicted"/>
<protein>
    <submittedName>
        <fullName evidence="2">Uncharacterized protein</fullName>
    </submittedName>
</protein>
<dbReference type="AlphaFoldDB" id="A0A7J0DCS8"/>
<dbReference type="EMBL" id="BJWL01000142">
    <property type="protein sequence ID" value="GFS31309.1"/>
    <property type="molecule type" value="Genomic_DNA"/>
</dbReference>
<comment type="caution">
    <text evidence="2">The sequence shown here is derived from an EMBL/GenBank/DDBJ whole genome shotgun (WGS) entry which is preliminary data.</text>
</comment>
<evidence type="ECO:0000313" key="3">
    <source>
        <dbReference type="Proteomes" id="UP000585474"/>
    </source>
</evidence>
<sequence length="118" mass="12566">MGSTSATALARRVPLPRPSLRPPLRGWKNCCFNSGWRTQQRSMRRKEGAELHRGGWIKAAIGLGLGQHKGCCAVGSTAAGAGAAQRLQVGGGLDRGYRLVGCTEVWLLAVVYVGLHRG</sequence>
<feature type="region of interest" description="Disordered" evidence="1">
    <location>
        <begin position="1"/>
        <end position="20"/>
    </location>
</feature>